<proteinExistence type="predicted"/>
<reference evidence="1" key="2">
    <citation type="submission" date="2012-12" db="EMBL/GenBank/DDBJ databases">
        <authorList>
            <person name="Gao Y.W."/>
            <person name="Fan S.T."/>
            <person name="Sun H.T."/>
            <person name="Wang Z."/>
            <person name="Gao X.L."/>
            <person name="Li Y.G."/>
            <person name="Wang T.C."/>
            <person name="Zhang K."/>
            <person name="Xu W.W."/>
            <person name="Yu Z.J."/>
            <person name="Xia X.Z."/>
        </authorList>
    </citation>
    <scope>NUCLEOTIDE SEQUENCE</scope>
    <source>
        <strain evidence="1">FR3</strain>
    </source>
</reference>
<accession>A0A0J9Y0Y2</accession>
<gene>
    <name evidence="1 2" type="ORF">Bm10760</name>
    <name evidence="1" type="ORF">BM_Bm10760</name>
</gene>
<evidence type="ECO:0000313" key="2">
    <source>
        <dbReference type="WormBase" id="Bm10760"/>
    </source>
</evidence>
<sequence>MVPSVSSYSSPKKLLLHASILRHLQLFIGFCILPSNIPYTYCVVCIGMLWDAFAVPASIGPLRRISGKAHEYSDQVTILSLTPTNRSHEIYNIAENIRMEKETKAAFSKLIIQTSKRCLVEPKQQKEAKSKHIQQRKALGHKSNICDETIRKICTKLGTSGNKRKKRNLKSTML</sequence>
<protein>
    <submittedName>
        <fullName evidence="1">Bm10760</fullName>
    </submittedName>
</protein>
<dbReference type="WormBase" id="Bm10760">
    <property type="protein sequence ID" value="BM45887"/>
    <property type="gene ID" value="WBGene00231021"/>
</dbReference>
<evidence type="ECO:0000313" key="1">
    <source>
        <dbReference type="EMBL" id="CDP99439.1"/>
    </source>
</evidence>
<name>A0A0J9Y0Y2_BRUMA</name>
<dbReference type="EMBL" id="LN857009">
    <property type="protein sequence ID" value="CDP99439.1"/>
    <property type="molecule type" value="Genomic_DNA"/>
</dbReference>
<dbReference type="AlphaFoldDB" id="A0A0J9Y0Y2"/>
<organism evidence="1">
    <name type="scientific">Brugia malayi</name>
    <name type="common">Filarial nematode worm</name>
    <dbReference type="NCBI Taxonomy" id="6279"/>
    <lineage>
        <taxon>Eukaryota</taxon>
        <taxon>Metazoa</taxon>
        <taxon>Ecdysozoa</taxon>
        <taxon>Nematoda</taxon>
        <taxon>Chromadorea</taxon>
        <taxon>Rhabditida</taxon>
        <taxon>Spirurina</taxon>
        <taxon>Spiruromorpha</taxon>
        <taxon>Filarioidea</taxon>
        <taxon>Onchocercidae</taxon>
        <taxon>Brugia</taxon>
    </lineage>
</organism>
<reference evidence="1" key="1">
    <citation type="journal article" date="2007" name="Science">
        <title>Draft genome of the filarial nematode parasite Brugia malayi.</title>
        <authorList>
            <person name="Ghedin E."/>
            <person name="Wang S."/>
            <person name="Spiro D."/>
            <person name="Caler E."/>
            <person name="Zhao Q."/>
            <person name="Crabtree J."/>
            <person name="Allen J.E."/>
            <person name="Delcher A.L."/>
            <person name="Guiliano D.B."/>
            <person name="Miranda-Saavedra D."/>
            <person name="Angiuoli S.V."/>
            <person name="Creasy T."/>
            <person name="Amedeo P."/>
            <person name="Haas B."/>
            <person name="El-Sayed N.M."/>
            <person name="Wortman J.R."/>
            <person name="Feldblyum T."/>
            <person name="Tallon L."/>
            <person name="Schatz M."/>
            <person name="Shumway M."/>
            <person name="Koo H."/>
            <person name="Salzberg S.L."/>
            <person name="Schobel S."/>
            <person name="Pertea M."/>
            <person name="Pop M."/>
            <person name="White O."/>
            <person name="Barton G.J."/>
            <person name="Carlow C.K."/>
            <person name="Crawford M.J."/>
            <person name="Daub J."/>
            <person name="Dimmic M.W."/>
            <person name="Estes C.F."/>
            <person name="Foster J.M."/>
            <person name="Ganatra M."/>
            <person name="Gregory W.F."/>
            <person name="Johnson N.M."/>
            <person name="Jin J."/>
            <person name="Komuniecki R."/>
            <person name="Korf I."/>
            <person name="Kumar S."/>
            <person name="Laney S."/>
            <person name="Li B.W."/>
            <person name="Li W."/>
            <person name="Lindblom T.H."/>
            <person name="Lustigman S."/>
            <person name="Ma D."/>
            <person name="Maina C.V."/>
            <person name="Martin D.M."/>
            <person name="McCarter J.P."/>
            <person name="McReynolds L."/>
            <person name="Mitreva M."/>
            <person name="Nutman T.B."/>
            <person name="Parkinson J."/>
            <person name="Peregrin-Alvarez J.M."/>
            <person name="Poole C."/>
            <person name="Ren Q."/>
            <person name="Saunders L."/>
            <person name="Sluder A.E."/>
            <person name="Smith K."/>
            <person name="Stanke M."/>
            <person name="Unnasch T.R."/>
            <person name="Ware J."/>
            <person name="Wei A.D."/>
            <person name="Weil G."/>
            <person name="Williams D.J."/>
            <person name="Zhang Y."/>
            <person name="Williams S.A."/>
            <person name="Fraser-Liggett C."/>
            <person name="Slatko B."/>
            <person name="Blaxter M.L."/>
            <person name="Scott A.L."/>
        </authorList>
    </citation>
    <scope>NUCLEOTIDE SEQUENCE</scope>
    <source>
        <strain evidence="1">FR3</strain>
    </source>
</reference>